<dbReference type="GO" id="GO:0044781">
    <property type="term" value="P:bacterial-type flagellum organization"/>
    <property type="evidence" value="ECO:0007669"/>
    <property type="project" value="UniProtKB-KW"/>
</dbReference>
<dbReference type="GO" id="GO:0005829">
    <property type="term" value="C:cytosol"/>
    <property type="evidence" value="ECO:0007669"/>
    <property type="project" value="TreeGrafter"/>
</dbReference>
<evidence type="ECO:0000313" key="7">
    <source>
        <dbReference type="EMBL" id="PTQ50980.1"/>
    </source>
</evidence>
<keyword evidence="3 5" id="KW-0810">Translation regulation</keyword>
<keyword evidence="2 5" id="KW-0678">Repressor</keyword>
<sequence>MLVLSRKAGEAILLGDDVEVVVLGVEGDTVRLGIRAPRHVPIWRKELLEAVAGENRAATADPASLRDLFREPGFPPFPTRPSAAPQAEEKKTPPRD</sequence>
<dbReference type="SUPFAM" id="SSF117130">
    <property type="entry name" value="CsrA-like"/>
    <property type="match status" value="1"/>
</dbReference>
<name>A0A2T5G462_9BACL</name>
<dbReference type="GO" id="GO:0006402">
    <property type="term" value="P:mRNA catabolic process"/>
    <property type="evidence" value="ECO:0007669"/>
    <property type="project" value="InterPro"/>
</dbReference>
<dbReference type="InterPro" id="IPR036107">
    <property type="entry name" value="CsrA_sf"/>
</dbReference>
<feature type="region of interest" description="Disordered" evidence="6">
    <location>
        <begin position="62"/>
        <end position="96"/>
    </location>
</feature>
<dbReference type="PANTHER" id="PTHR34984:SF1">
    <property type="entry name" value="CARBON STORAGE REGULATOR"/>
    <property type="match status" value="1"/>
</dbReference>
<dbReference type="GO" id="GO:0045947">
    <property type="term" value="P:negative regulation of translational initiation"/>
    <property type="evidence" value="ECO:0007669"/>
    <property type="project" value="UniProtKB-UniRule"/>
</dbReference>
<comment type="similarity">
    <text evidence="5">Belongs to the CsrA/RsmA family.</text>
</comment>
<evidence type="ECO:0000313" key="8">
    <source>
        <dbReference type="Proteomes" id="UP000244016"/>
    </source>
</evidence>
<dbReference type="NCBIfam" id="TIGR00202">
    <property type="entry name" value="csrA"/>
    <property type="match status" value="1"/>
</dbReference>
<evidence type="ECO:0000256" key="2">
    <source>
        <dbReference type="ARBA" id="ARBA00022491"/>
    </source>
</evidence>
<dbReference type="EMBL" id="PEBW01000008">
    <property type="protein sequence ID" value="PTQ50980.1"/>
    <property type="molecule type" value="Genomic_DNA"/>
</dbReference>
<dbReference type="GO" id="GO:1902208">
    <property type="term" value="P:regulation of bacterial-type flagellum assembly"/>
    <property type="evidence" value="ECO:0007669"/>
    <property type="project" value="UniProtKB-UniRule"/>
</dbReference>
<accession>A0A2T5G462</accession>
<comment type="function">
    <text evidence="5">A translational regulator that binds mRNA to regulate translation initiation and/or mRNA stability. Usually binds in the 5'-UTR at or near the Shine-Dalgarno sequence preventing ribosome-binding, thus repressing translation. Its main target seems to be the major flagellin gene, while its function is anatagonized by FliW.</text>
</comment>
<dbReference type="Gene3D" id="2.60.40.4380">
    <property type="entry name" value="Translational regulator CsrA"/>
    <property type="match status" value="1"/>
</dbReference>
<evidence type="ECO:0000256" key="3">
    <source>
        <dbReference type="ARBA" id="ARBA00022845"/>
    </source>
</evidence>
<evidence type="ECO:0000256" key="1">
    <source>
        <dbReference type="ARBA" id="ARBA00022490"/>
    </source>
</evidence>
<comment type="caution">
    <text evidence="7">The sequence shown here is derived from an EMBL/GenBank/DDBJ whole genome shotgun (WGS) entry which is preliminary data.</text>
</comment>
<proteinExistence type="inferred from homology"/>
<keyword evidence="1 5" id="KW-0963">Cytoplasm</keyword>
<gene>
    <name evidence="5" type="primary">csrA</name>
    <name evidence="7" type="ORF">BLITH_1218</name>
</gene>
<dbReference type="Proteomes" id="UP000244016">
    <property type="component" value="Unassembled WGS sequence"/>
</dbReference>
<feature type="compositionally biased region" description="Basic and acidic residues" evidence="6">
    <location>
        <begin position="87"/>
        <end position="96"/>
    </location>
</feature>
<protein>
    <recommendedName>
        <fullName evidence="5">Translational regulator CsrA</fullName>
    </recommendedName>
</protein>
<dbReference type="HAMAP" id="MF_00167">
    <property type="entry name" value="CsrA"/>
    <property type="match status" value="1"/>
</dbReference>
<dbReference type="NCBIfam" id="NF002469">
    <property type="entry name" value="PRK01712.1"/>
    <property type="match status" value="1"/>
</dbReference>
<organism evidence="7 8">
    <name type="scientific">Brockia lithotrophica</name>
    <dbReference type="NCBI Taxonomy" id="933949"/>
    <lineage>
        <taxon>Bacteria</taxon>
        <taxon>Bacillati</taxon>
        <taxon>Bacillota</taxon>
        <taxon>Bacilli</taxon>
        <taxon>Bacillales</taxon>
        <taxon>Bacillales Family X. Incertae Sedis</taxon>
        <taxon>Brockia</taxon>
    </lineage>
</organism>
<dbReference type="Pfam" id="PF02599">
    <property type="entry name" value="CsrA"/>
    <property type="match status" value="1"/>
</dbReference>
<evidence type="ECO:0000256" key="5">
    <source>
        <dbReference type="HAMAP-Rule" id="MF_00167"/>
    </source>
</evidence>
<dbReference type="FunFam" id="2.60.40.4380:FF:000002">
    <property type="entry name" value="Translational regulator CsrA"/>
    <property type="match status" value="1"/>
</dbReference>
<keyword evidence="4 5" id="KW-0694">RNA-binding</keyword>
<evidence type="ECO:0000256" key="6">
    <source>
        <dbReference type="SAM" id="MobiDB-lite"/>
    </source>
</evidence>
<dbReference type="GO" id="GO:0048027">
    <property type="term" value="F:mRNA 5'-UTR binding"/>
    <property type="evidence" value="ECO:0007669"/>
    <property type="project" value="UniProtKB-UniRule"/>
</dbReference>
<comment type="subcellular location">
    <subcellularLocation>
        <location evidence="5">Cytoplasm</location>
    </subcellularLocation>
</comment>
<dbReference type="AlphaFoldDB" id="A0A2T5G462"/>
<dbReference type="PANTHER" id="PTHR34984">
    <property type="entry name" value="CARBON STORAGE REGULATOR"/>
    <property type="match status" value="1"/>
</dbReference>
<dbReference type="InterPro" id="IPR003751">
    <property type="entry name" value="CsrA"/>
</dbReference>
<dbReference type="GO" id="GO:0006109">
    <property type="term" value="P:regulation of carbohydrate metabolic process"/>
    <property type="evidence" value="ECO:0007669"/>
    <property type="project" value="InterPro"/>
</dbReference>
<keyword evidence="5" id="KW-1005">Bacterial flagellum biogenesis</keyword>
<evidence type="ECO:0000256" key="4">
    <source>
        <dbReference type="ARBA" id="ARBA00022884"/>
    </source>
</evidence>
<reference evidence="7 8" key="1">
    <citation type="submission" date="2017-08" db="EMBL/GenBank/DDBJ databases">
        <title>Burning lignite coal seam in the remote Altai Mountains harbors a hydrogen-driven thermophilic microbial community.</title>
        <authorList>
            <person name="Kadnikov V.V."/>
            <person name="Mardanov A.V."/>
            <person name="Ivasenko D."/>
            <person name="Beletsky A.V."/>
            <person name="Karnachuk O.V."/>
            <person name="Ravin N.V."/>
        </authorList>
    </citation>
    <scope>NUCLEOTIDE SEQUENCE [LARGE SCALE GENOMIC DNA]</scope>
    <source>
        <strain evidence="7">AL31</strain>
    </source>
</reference>
<comment type="subunit">
    <text evidence="5">Homodimer; the beta-strands of each monomer intercalate to form a hydrophobic core, while the alpha-helices form wings that extend away from the core.</text>
</comment>